<comment type="caution">
    <text evidence="3">The sequence shown here is derived from an EMBL/GenBank/DDBJ whole genome shotgun (WGS) entry which is preliminary data.</text>
</comment>
<accession>A0ABR4G6P8</accession>
<dbReference type="Proteomes" id="UP001610563">
    <property type="component" value="Unassembled WGS sequence"/>
</dbReference>
<reference evidence="3 4" key="1">
    <citation type="submission" date="2024-07" db="EMBL/GenBank/DDBJ databases">
        <title>Section-level genome sequencing and comparative genomics of Aspergillus sections Usti and Cavernicolus.</title>
        <authorList>
            <consortium name="Lawrence Berkeley National Laboratory"/>
            <person name="Nybo J.L."/>
            <person name="Vesth T.C."/>
            <person name="Theobald S."/>
            <person name="Frisvad J.C."/>
            <person name="Larsen T.O."/>
            <person name="Kjaerboelling I."/>
            <person name="Rothschild-Mancinelli K."/>
            <person name="Lyhne E.K."/>
            <person name="Kogle M.E."/>
            <person name="Barry K."/>
            <person name="Clum A."/>
            <person name="Na H."/>
            <person name="Ledsgaard L."/>
            <person name="Lin J."/>
            <person name="Lipzen A."/>
            <person name="Kuo A."/>
            <person name="Riley R."/>
            <person name="Mondo S."/>
            <person name="Labutti K."/>
            <person name="Haridas S."/>
            <person name="Pangalinan J."/>
            <person name="Salamov A.A."/>
            <person name="Simmons B.A."/>
            <person name="Magnuson J.K."/>
            <person name="Chen J."/>
            <person name="Drula E."/>
            <person name="Henrissat B."/>
            <person name="Wiebenga A."/>
            <person name="Lubbers R.J."/>
            <person name="Gomes A.C."/>
            <person name="Makela M.R."/>
            <person name="Stajich J."/>
            <person name="Grigoriev I.V."/>
            <person name="Mortensen U.H."/>
            <person name="De Vries R.P."/>
            <person name="Baker S.E."/>
            <person name="Andersen M.R."/>
        </authorList>
    </citation>
    <scope>NUCLEOTIDE SEQUENCE [LARGE SCALE GENOMIC DNA]</scope>
    <source>
        <strain evidence="3 4">CBS 209.92</strain>
    </source>
</reference>
<evidence type="ECO:0000256" key="1">
    <source>
        <dbReference type="SAM" id="MobiDB-lite"/>
    </source>
</evidence>
<keyword evidence="4" id="KW-1185">Reference proteome</keyword>
<feature type="transmembrane region" description="Helical" evidence="2">
    <location>
        <begin position="154"/>
        <end position="173"/>
    </location>
</feature>
<keyword evidence="2" id="KW-1133">Transmembrane helix</keyword>
<name>A0ABR4G6P8_9EURO</name>
<feature type="transmembrane region" description="Helical" evidence="2">
    <location>
        <begin position="58"/>
        <end position="77"/>
    </location>
</feature>
<evidence type="ECO:0000313" key="3">
    <source>
        <dbReference type="EMBL" id="KAL2794692.1"/>
    </source>
</evidence>
<gene>
    <name evidence="3" type="ORF">BJX66DRAFT_191437</name>
</gene>
<proteinExistence type="predicted"/>
<keyword evidence="2" id="KW-0812">Transmembrane</keyword>
<feature type="region of interest" description="Disordered" evidence="1">
    <location>
        <begin position="86"/>
        <end position="115"/>
    </location>
</feature>
<feature type="transmembrane region" description="Helical" evidence="2">
    <location>
        <begin position="121"/>
        <end position="142"/>
    </location>
</feature>
<dbReference type="EMBL" id="JBFTWV010000042">
    <property type="protein sequence ID" value="KAL2794692.1"/>
    <property type="molecule type" value="Genomic_DNA"/>
</dbReference>
<keyword evidence="2" id="KW-0472">Membrane</keyword>
<evidence type="ECO:0000256" key="2">
    <source>
        <dbReference type="SAM" id="Phobius"/>
    </source>
</evidence>
<organism evidence="3 4">
    <name type="scientific">Aspergillus keveii</name>
    <dbReference type="NCBI Taxonomy" id="714993"/>
    <lineage>
        <taxon>Eukaryota</taxon>
        <taxon>Fungi</taxon>
        <taxon>Dikarya</taxon>
        <taxon>Ascomycota</taxon>
        <taxon>Pezizomycotina</taxon>
        <taxon>Eurotiomycetes</taxon>
        <taxon>Eurotiomycetidae</taxon>
        <taxon>Eurotiales</taxon>
        <taxon>Aspergillaceae</taxon>
        <taxon>Aspergillus</taxon>
        <taxon>Aspergillus subgen. Nidulantes</taxon>
    </lineage>
</organism>
<sequence>MLEYGEPIVEDVLSHHAMCGHSTAPINRHMSVEKTWHARAARSLRSPGVMSALFITPIWYQVLLMSGAQCAGCLLYGGRLSGVPSSRAMGQTGDRRQVSPGKSKKKDEFQKKQRETDGDSTFLAVPFFGKTYVVIATLFTLHHPGSSGAGLVEWQIIHIAQVIIDVLLFRTLAQRQQFKRSNDEENFTDQTLG</sequence>
<evidence type="ECO:0000313" key="4">
    <source>
        <dbReference type="Proteomes" id="UP001610563"/>
    </source>
</evidence>
<feature type="compositionally biased region" description="Basic and acidic residues" evidence="1">
    <location>
        <begin position="105"/>
        <end position="115"/>
    </location>
</feature>
<protein>
    <submittedName>
        <fullName evidence="3">Uncharacterized protein</fullName>
    </submittedName>
</protein>